<accession>A0A517SMS9</accession>
<dbReference type="KEGG" id="ccos:Pan44_54940"/>
<dbReference type="Pfam" id="PF10604">
    <property type="entry name" value="Polyketide_cyc2"/>
    <property type="match status" value="1"/>
</dbReference>
<keyword evidence="2" id="KW-1185">Reference proteome</keyword>
<protein>
    <submittedName>
        <fullName evidence="1">Polyketide cyclase / dehydrase and lipid transport</fullName>
    </submittedName>
</protein>
<dbReference type="InterPro" id="IPR023393">
    <property type="entry name" value="START-like_dom_sf"/>
</dbReference>
<dbReference type="RefSeq" id="WP_197453695.1">
    <property type="nucleotide sequence ID" value="NZ_CP036271.1"/>
</dbReference>
<gene>
    <name evidence="1" type="ORF">Pan44_54940</name>
</gene>
<reference evidence="1 2" key="1">
    <citation type="submission" date="2019-02" db="EMBL/GenBank/DDBJ databases">
        <title>Deep-cultivation of Planctomycetes and their phenomic and genomic characterization uncovers novel biology.</title>
        <authorList>
            <person name="Wiegand S."/>
            <person name="Jogler M."/>
            <person name="Boedeker C."/>
            <person name="Pinto D."/>
            <person name="Vollmers J."/>
            <person name="Rivas-Marin E."/>
            <person name="Kohn T."/>
            <person name="Peeters S.H."/>
            <person name="Heuer A."/>
            <person name="Rast P."/>
            <person name="Oberbeckmann S."/>
            <person name="Bunk B."/>
            <person name="Jeske O."/>
            <person name="Meyerdierks A."/>
            <person name="Storesund J.E."/>
            <person name="Kallscheuer N."/>
            <person name="Luecker S."/>
            <person name="Lage O.M."/>
            <person name="Pohl T."/>
            <person name="Merkel B.J."/>
            <person name="Hornburger P."/>
            <person name="Mueller R.-W."/>
            <person name="Bruemmer F."/>
            <person name="Labrenz M."/>
            <person name="Spormann A.M."/>
            <person name="Op den Camp H."/>
            <person name="Overmann J."/>
            <person name="Amann R."/>
            <person name="Jetten M.S.M."/>
            <person name="Mascher T."/>
            <person name="Medema M.H."/>
            <person name="Devos D.P."/>
            <person name="Kaster A.-K."/>
            <person name="Ovreas L."/>
            <person name="Rohde M."/>
            <person name="Galperin M.Y."/>
            <person name="Jogler C."/>
        </authorList>
    </citation>
    <scope>NUCLEOTIDE SEQUENCE [LARGE SCALE GENOMIC DNA]</scope>
    <source>
        <strain evidence="1 2">Pan44</strain>
    </source>
</reference>
<dbReference type="Gene3D" id="3.30.530.20">
    <property type="match status" value="1"/>
</dbReference>
<evidence type="ECO:0000313" key="2">
    <source>
        <dbReference type="Proteomes" id="UP000315700"/>
    </source>
</evidence>
<organism evidence="1 2">
    <name type="scientific">Caulifigura coniformis</name>
    <dbReference type="NCBI Taxonomy" id="2527983"/>
    <lineage>
        <taxon>Bacteria</taxon>
        <taxon>Pseudomonadati</taxon>
        <taxon>Planctomycetota</taxon>
        <taxon>Planctomycetia</taxon>
        <taxon>Planctomycetales</taxon>
        <taxon>Planctomycetaceae</taxon>
        <taxon>Caulifigura</taxon>
    </lineage>
</organism>
<evidence type="ECO:0000313" key="1">
    <source>
        <dbReference type="EMBL" id="QDT57425.1"/>
    </source>
</evidence>
<name>A0A517SMS9_9PLAN</name>
<dbReference type="EMBL" id="CP036271">
    <property type="protein sequence ID" value="QDT57425.1"/>
    <property type="molecule type" value="Genomic_DNA"/>
</dbReference>
<dbReference type="Proteomes" id="UP000315700">
    <property type="component" value="Chromosome"/>
</dbReference>
<sequence>MPLVIIEEDRRIEAPAEVIYGILADYRAGHPSILPPAFSGLVIEEGGYGAGTRIRFTATMMGMREQMVGVIEEPEPGRVLIERYPDRGTVTSFTIDPEQDCCRVTIRTEIEASPVSAFFQRLFVPRLLRGVFRQELANLDREATRKKPGF</sequence>
<dbReference type="SUPFAM" id="SSF55961">
    <property type="entry name" value="Bet v1-like"/>
    <property type="match status" value="1"/>
</dbReference>
<dbReference type="InParanoid" id="A0A517SMS9"/>
<dbReference type="AlphaFoldDB" id="A0A517SMS9"/>
<proteinExistence type="predicted"/>
<dbReference type="InterPro" id="IPR019587">
    <property type="entry name" value="Polyketide_cyclase/dehydratase"/>
</dbReference>
<dbReference type="CDD" id="cd07812">
    <property type="entry name" value="SRPBCC"/>
    <property type="match status" value="1"/>
</dbReference>